<keyword evidence="2" id="KW-1133">Transmembrane helix</keyword>
<evidence type="ECO:0000256" key="1">
    <source>
        <dbReference type="SAM" id="MobiDB-lite"/>
    </source>
</evidence>
<proteinExistence type="predicted"/>
<gene>
    <name evidence="3" type="ORF">HPP92_016886</name>
</gene>
<evidence type="ECO:0000256" key="2">
    <source>
        <dbReference type="SAM" id="Phobius"/>
    </source>
</evidence>
<keyword evidence="2" id="KW-0812">Transmembrane</keyword>
<feature type="transmembrane region" description="Helical" evidence="2">
    <location>
        <begin position="26"/>
        <end position="45"/>
    </location>
</feature>
<evidence type="ECO:0000313" key="3">
    <source>
        <dbReference type="EMBL" id="KAG0472340.1"/>
    </source>
</evidence>
<dbReference type="AlphaFoldDB" id="A0A835QFM1"/>
<keyword evidence="2" id="KW-0472">Membrane</keyword>
<comment type="caution">
    <text evidence="3">The sequence shown here is derived from an EMBL/GenBank/DDBJ whole genome shotgun (WGS) entry which is preliminary data.</text>
</comment>
<accession>A0A835QFM1</accession>
<name>A0A835QFM1_VANPL</name>
<feature type="region of interest" description="Disordered" evidence="1">
    <location>
        <begin position="147"/>
        <end position="178"/>
    </location>
</feature>
<organism evidence="3 4">
    <name type="scientific">Vanilla planifolia</name>
    <name type="common">Vanilla</name>
    <dbReference type="NCBI Taxonomy" id="51239"/>
    <lineage>
        <taxon>Eukaryota</taxon>
        <taxon>Viridiplantae</taxon>
        <taxon>Streptophyta</taxon>
        <taxon>Embryophyta</taxon>
        <taxon>Tracheophyta</taxon>
        <taxon>Spermatophyta</taxon>
        <taxon>Magnoliopsida</taxon>
        <taxon>Liliopsida</taxon>
        <taxon>Asparagales</taxon>
        <taxon>Orchidaceae</taxon>
        <taxon>Vanilloideae</taxon>
        <taxon>Vanilleae</taxon>
        <taxon>Vanilla</taxon>
    </lineage>
</organism>
<sequence length="178" mass="20509">MIDGWICSWLTEESEHTAVETASRNAVLVACSLLLLSAVVCPYFIPSSITGAAFVHFFSGKKALRINFFRTRKEKQKRASRCLCHAVADPVHHHLRYVLSGADSHASDLLVRFPGSESEKMRAWKRKVPYTSCKTVQVTYFQCNDKRNGGNHSYPREKSRRKRKMNKNDYLRRKKTKE</sequence>
<protein>
    <recommendedName>
        <fullName evidence="5">Transmembrane protein</fullName>
    </recommendedName>
</protein>
<dbReference type="Proteomes" id="UP000639772">
    <property type="component" value="Unassembled WGS sequence"/>
</dbReference>
<dbReference type="EMBL" id="JADCNM010000008">
    <property type="protein sequence ID" value="KAG0472340.1"/>
    <property type="molecule type" value="Genomic_DNA"/>
</dbReference>
<evidence type="ECO:0000313" key="4">
    <source>
        <dbReference type="Proteomes" id="UP000639772"/>
    </source>
</evidence>
<reference evidence="3 4" key="1">
    <citation type="journal article" date="2020" name="Nat. Food">
        <title>A phased Vanilla planifolia genome enables genetic improvement of flavour and production.</title>
        <authorList>
            <person name="Hasing T."/>
            <person name="Tang H."/>
            <person name="Brym M."/>
            <person name="Khazi F."/>
            <person name="Huang T."/>
            <person name="Chambers A.H."/>
        </authorList>
    </citation>
    <scope>NUCLEOTIDE SEQUENCE [LARGE SCALE GENOMIC DNA]</scope>
    <source>
        <tissue evidence="3">Leaf</tissue>
    </source>
</reference>
<evidence type="ECO:0008006" key="5">
    <source>
        <dbReference type="Google" id="ProtNLM"/>
    </source>
</evidence>